<name>A0A1M6V9T9_SELRU</name>
<evidence type="ECO:0000313" key="2">
    <source>
        <dbReference type="Proteomes" id="UP000184263"/>
    </source>
</evidence>
<proteinExistence type="predicted"/>
<accession>A0A1M6V9T9</accession>
<sequence>MLFKVYYLQIFLTNEIISINISIRFKYFWEQVSYGLNRESGISRSGPATVRWSPAQYVTGVDKRTLGRRCRMMKPSQENCLFWHHRDSLSESCLRAMGRGLNLVWGIQACGFCRVVLLARLLDGNLFAFAKRLPFFVHIPKKEEAVL</sequence>
<organism evidence="1 2">
    <name type="scientific">Selenomonas ruminantium</name>
    <dbReference type="NCBI Taxonomy" id="971"/>
    <lineage>
        <taxon>Bacteria</taxon>
        <taxon>Bacillati</taxon>
        <taxon>Bacillota</taxon>
        <taxon>Negativicutes</taxon>
        <taxon>Selenomonadales</taxon>
        <taxon>Selenomonadaceae</taxon>
        <taxon>Selenomonas</taxon>
    </lineage>
</organism>
<protein>
    <submittedName>
        <fullName evidence="1">Uncharacterized protein</fullName>
    </submittedName>
</protein>
<dbReference type="AlphaFoldDB" id="A0A1M6V9T9"/>
<dbReference type="EMBL" id="FRBC01000017">
    <property type="protein sequence ID" value="SHK78252.1"/>
    <property type="molecule type" value="Genomic_DNA"/>
</dbReference>
<reference evidence="1 2" key="1">
    <citation type="submission" date="2016-11" db="EMBL/GenBank/DDBJ databases">
        <authorList>
            <person name="Jaros S."/>
            <person name="Januszkiewicz K."/>
            <person name="Wedrychowicz H."/>
        </authorList>
    </citation>
    <scope>NUCLEOTIDE SEQUENCE [LARGE SCALE GENOMIC DNA]</scope>
    <source>
        <strain evidence="1 2">HD4</strain>
    </source>
</reference>
<gene>
    <name evidence="1" type="ORF">SAMN05216582_11750</name>
</gene>
<dbReference type="Proteomes" id="UP000184263">
    <property type="component" value="Unassembled WGS sequence"/>
</dbReference>
<evidence type="ECO:0000313" key="1">
    <source>
        <dbReference type="EMBL" id="SHK78252.1"/>
    </source>
</evidence>